<evidence type="ECO:0000313" key="2">
    <source>
        <dbReference type="RefSeq" id="XP_065647104.1"/>
    </source>
</evidence>
<dbReference type="PANTHER" id="PTHR33053:SF26">
    <property type="entry name" value="TRANSPOSASE DOMAIN-CONTAINING PROTEIN"/>
    <property type="match status" value="1"/>
</dbReference>
<proteinExistence type="predicted"/>
<keyword evidence="1" id="KW-1185">Reference proteome</keyword>
<evidence type="ECO:0000313" key="1">
    <source>
        <dbReference type="Proteomes" id="UP001652625"/>
    </source>
</evidence>
<dbReference type="RefSeq" id="XP_065647104.1">
    <property type="nucleotide sequence ID" value="XM_065791032.1"/>
</dbReference>
<protein>
    <submittedName>
        <fullName evidence="2">Uncharacterized protein LOC136076968</fullName>
    </submittedName>
</protein>
<organism evidence="1 2">
    <name type="scientific">Hydra vulgaris</name>
    <name type="common">Hydra</name>
    <name type="synonym">Hydra attenuata</name>
    <dbReference type="NCBI Taxonomy" id="6087"/>
    <lineage>
        <taxon>Eukaryota</taxon>
        <taxon>Metazoa</taxon>
        <taxon>Cnidaria</taxon>
        <taxon>Hydrozoa</taxon>
        <taxon>Hydroidolina</taxon>
        <taxon>Anthoathecata</taxon>
        <taxon>Aplanulata</taxon>
        <taxon>Hydridae</taxon>
        <taxon>Hydra</taxon>
    </lineage>
</organism>
<dbReference type="GeneID" id="136076968"/>
<dbReference type="Proteomes" id="UP001652625">
    <property type="component" value="Chromosome 02"/>
</dbReference>
<sequence>MSAKAEYMRKYRKVVKDANSCCKCEPPGLSNSLTDAENVCGLSSISDNSTNYILNNDSYELDNDIVQPHSSSDDENYCDIDDIDIDIIPPNSSSDDEHYCDMELVDNGSFQYNLAQWVVNAKLTRLSCNGLLALLRRYGCELPKDSRTLLQTPLAIQVQEKCGGQYIYFGLTKCLQNAINHDICSDVLNLQINVDGIPLFRSSKRQFWPILSAVNHNSPMIVALYQGDSKLNSVNEFLKDFIDEYKFLKCNGVTHNGKNYTVILHSVICDAPARSFLKNIVGHNGLHACERCLAVGTSTNRRTTFVSPDCFNAGRRTDDSFKNLEFLGSHQHGASPLNEITDQCISIFPLDYMHLICLGVMRRILQALKKGDRKVKLSNNNILQISENLLDLRKCLPSEFARRPRSLLDLDRWKATEFRQFLLYTGPVVLKGILDPERYKHFLTLSVAASILLTPSNDRRNNMLNYAKDLLRHFVENSQQLYGNYFVVYIIHHLLHIGDDVEFFNSPLDNISAFPFENYLQTLKRYVRGSSNPAVQVAKRIQEYENVHKYSDIANATNPVFKLSTAYRDSFAQLKNRQFVEIYEVQKDSCMCYIFSFANLHPFFIEPCSSDLLDIYFVNNHYKHSKSKNVKFTEIERKVLKLPCNGGFVLMPLLHSKEC</sequence>
<reference evidence="1" key="1">
    <citation type="submission" date="2025-05" db="UniProtKB">
        <authorList>
            <consortium name="RefSeq"/>
        </authorList>
    </citation>
    <scope>NUCLEOTIDE SEQUENCE [LARGE SCALE GENOMIC DNA]</scope>
</reference>
<dbReference type="PANTHER" id="PTHR33053">
    <property type="entry name" value="PROTEIN, PUTATIVE-RELATED"/>
    <property type="match status" value="1"/>
</dbReference>
<reference evidence="2" key="2">
    <citation type="submission" date="2025-08" db="UniProtKB">
        <authorList>
            <consortium name="RefSeq"/>
        </authorList>
    </citation>
    <scope>IDENTIFICATION</scope>
</reference>
<accession>A0ABM4BDV6</accession>
<name>A0ABM4BDV6_HYDVU</name>
<gene>
    <name evidence="2" type="primary">LOC136076968</name>
</gene>